<name>A0A0B2BTC9_9SPHN</name>
<dbReference type="EMBL" id="JTDN01000002">
    <property type="protein sequence ID" value="KHL24803.1"/>
    <property type="molecule type" value="Genomic_DNA"/>
</dbReference>
<proteinExistence type="predicted"/>
<protein>
    <submittedName>
        <fullName evidence="1">Uncharacterized protein</fullName>
    </submittedName>
</protein>
<evidence type="ECO:0000313" key="2">
    <source>
        <dbReference type="Proteomes" id="UP000030988"/>
    </source>
</evidence>
<organism evidence="1 2">
    <name type="scientific">Croceibacterium mercuriale</name>
    <dbReference type="NCBI Taxonomy" id="1572751"/>
    <lineage>
        <taxon>Bacteria</taxon>
        <taxon>Pseudomonadati</taxon>
        <taxon>Pseudomonadota</taxon>
        <taxon>Alphaproteobacteria</taxon>
        <taxon>Sphingomonadales</taxon>
        <taxon>Erythrobacteraceae</taxon>
        <taxon>Croceibacterium</taxon>
    </lineage>
</organism>
<dbReference type="Proteomes" id="UP000030988">
    <property type="component" value="Unassembled WGS sequence"/>
</dbReference>
<sequence length="244" mass="27737">MRRLTDEGINHFRDYIERIRNGAKDQPPSDLLTDPVFSESVAGGVVLPPDLPEDALSDRFRFGIWLRDLLAPLKQNTLPRDYQLWNWLSLRFFDQLCAAGGGDLRRPRRDEAYILDAAFSHTKYYRHLVRMAWMAVSLHGEYGKILLKSRNADGPPLAGSGEIVEQLASRQSLFGNATLIQGAYQLYFSEDEQRPRRGAGGSGAGSPRRLATVVQQLDLTYDLRDCTPEQFIALLPKEFNRWRA</sequence>
<dbReference type="STRING" id="1572751.PK98_12965"/>
<reference evidence="1 2" key="1">
    <citation type="submission" date="2014-11" db="EMBL/GenBank/DDBJ databases">
        <title>Draft genome sequence of Kirrobacter mercurialis.</title>
        <authorList>
            <person name="Coil D.A."/>
            <person name="Eisen J.A."/>
        </authorList>
    </citation>
    <scope>NUCLEOTIDE SEQUENCE [LARGE SCALE GENOMIC DNA]</scope>
    <source>
        <strain evidence="1 2">Coronado</strain>
    </source>
</reference>
<keyword evidence="2" id="KW-1185">Reference proteome</keyword>
<evidence type="ECO:0000313" key="1">
    <source>
        <dbReference type="EMBL" id="KHL24803.1"/>
    </source>
</evidence>
<gene>
    <name evidence="1" type="ORF">PK98_12965</name>
</gene>
<comment type="caution">
    <text evidence="1">The sequence shown here is derived from an EMBL/GenBank/DDBJ whole genome shotgun (WGS) entry which is preliminary data.</text>
</comment>
<dbReference type="AlphaFoldDB" id="A0A0B2BTC9"/>
<accession>A0A0B2BTC9</accession>